<evidence type="ECO:0000256" key="1">
    <source>
        <dbReference type="SAM" id="MobiDB-lite"/>
    </source>
</evidence>
<name>A0A9K3K4V9_9STRA</name>
<feature type="compositionally biased region" description="Acidic residues" evidence="1">
    <location>
        <begin position="259"/>
        <end position="268"/>
    </location>
</feature>
<comment type="caution">
    <text evidence="2">The sequence shown here is derived from an EMBL/GenBank/DDBJ whole genome shotgun (WGS) entry which is preliminary data.</text>
</comment>
<evidence type="ECO:0000313" key="2">
    <source>
        <dbReference type="EMBL" id="KAG7337131.1"/>
    </source>
</evidence>
<dbReference type="Proteomes" id="UP000693970">
    <property type="component" value="Unassembled WGS sequence"/>
</dbReference>
<keyword evidence="3" id="KW-1185">Reference proteome</keyword>
<feature type="region of interest" description="Disordered" evidence="1">
    <location>
        <begin position="34"/>
        <end position="84"/>
    </location>
</feature>
<gene>
    <name evidence="2" type="ORF">IV203_006597</name>
</gene>
<feature type="compositionally biased region" description="Low complexity" evidence="1">
    <location>
        <begin position="55"/>
        <end position="82"/>
    </location>
</feature>
<feature type="compositionally biased region" description="Basic residues" evidence="1">
    <location>
        <begin position="272"/>
        <end position="283"/>
    </location>
</feature>
<protein>
    <submittedName>
        <fullName evidence="2">Uncharacterized protein</fullName>
    </submittedName>
</protein>
<feature type="compositionally biased region" description="Polar residues" evidence="1">
    <location>
        <begin position="38"/>
        <end position="54"/>
    </location>
</feature>
<evidence type="ECO:0000313" key="3">
    <source>
        <dbReference type="Proteomes" id="UP000693970"/>
    </source>
</evidence>
<feature type="region of interest" description="Disordered" evidence="1">
    <location>
        <begin position="246"/>
        <end position="286"/>
    </location>
</feature>
<dbReference type="EMBL" id="JAGRRH010000094">
    <property type="protein sequence ID" value="KAG7337131.1"/>
    <property type="molecule type" value="Genomic_DNA"/>
</dbReference>
<dbReference type="AlphaFoldDB" id="A0A9K3K4V9"/>
<organism evidence="2 3">
    <name type="scientific">Nitzschia inconspicua</name>
    <dbReference type="NCBI Taxonomy" id="303405"/>
    <lineage>
        <taxon>Eukaryota</taxon>
        <taxon>Sar</taxon>
        <taxon>Stramenopiles</taxon>
        <taxon>Ochrophyta</taxon>
        <taxon>Bacillariophyta</taxon>
        <taxon>Bacillariophyceae</taxon>
        <taxon>Bacillariophycidae</taxon>
        <taxon>Bacillariales</taxon>
        <taxon>Bacillariaceae</taxon>
        <taxon>Nitzschia</taxon>
    </lineage>
</organism>
<reference evidence="2" key="1">
    <citation type="journal article" date="2021" name="Sci. Rep.">
        <title>Diploid genomic architecture of Nitzschia inconspicua, an elite biomass production diatom.</title>
        <authorList>
            <person name="Oliver A."/>
            <person name="Podell S."/>
            <person name="Pinowska A."/>
            <person name="Traller J.C."/>
            <person name="Smith S.R."/>
            <person name="McClure R."/>
            <person name="Beliaev A."/>
            <person name="Bohutskyi P."/>
            <person name="Hill E.A."/>
            <person name="Rabines A."/>
            <person name="Zheng H."/>
            <person name="Allen L.Z."/>
            <person name="Kuo A."/>
            <person name="Grigoriev I.V."/>
            <person name="Allen A.E."/>
            <person name="Hazlebeck D."/>
            <person name="Allen E.E."/>
        </authorList>
    </citation>
    <scope>NUCLEOTIDE SEQUENCE</scope>
    <source>
        <strain evidence="2">Hildebrandi</strain>
    </source>
</reference>
<proteinExistence type="predicted"/>
<reference evidence="2" key="2">
    <citation type="submission" date="2021-04" db="EMBL/GenBank/DDBJ databases">
        <authorList>
            <person name="Podell S."/>
        </authorList>
    </citation>
    <scope>NUCLEOTIDE SEQUENCE</scope>
    <source>
        <strain evidence="2">Hildebrandi</strain>
    </source>
</reference>
<sequence>MTMPLQIVSLCEASSSSASTSSISDIHTSLNKPKQLLLQHSSTSDLTADTQSMPSSSSSSSSSSCDSSSSSSSSTSSIDDSSLLGLDGQTRQLMEQHRQYCCHSQSSFIDRPSCLSSSSRRSHSSSSVSFGSIHIRDYERIPGDHPETSLGVPLSLGWAFRERHAVSVHQWEKQKMDKFLEDDTAIVLKPRKATGGCGGASGNVRRLGAMTRKRLLMDEFNVPLQEITQAERELSKFKKQLEKQRQSELKAVLDPSTTQEDDELEELDGNGKPRKRKHKKRKSLVNSLRKGVLNKLSLRTPSRHRLDCDFQVAVN</sequence>
<accession>A0A9K3K4V9</accession>